<dbReference type="GO" id="GO:0006270">
    <property type="term" value="P:DNA replication initiation"/>
    <property type="evidence" value="ECO:0007669"/>
    <property type="project" value="TreeGrafter"/>
</dbReference>
<comment type="caution">
    <text evidence="4">The sequence shown here is derived from an EMBL/GenBank/DDBJ whole genome shotgun (WGS) entry which is preliminary data.</text>
</comment>
<feature type="domain" description="BRCT" evidence="3">
    <location>
        <begin position="392"/>
        <end position="484"/>
    </location>
</feature>
<sequence>METTETVYKFIQNLEKTTIIVFVKERDGMTERMKKIYEQTKEICNADIRRMSIDEVLMLRNAILSLNPHIFILSEFNGEVYSYLDNIENNHMILGVSFMESILELKEKEYITIPTNHRQIFNAAFNDVNLCVSNIRTAEKKEIAKMLKLMNGKISDKIDSNVTHLITNTTKSVKYLEAAANKIPIYHYQWVQNVWKKCLKEKDHSIRAVSSIFDIYKLPPFFDLKIACTGVGKEEKKCLETLIEENGGEFAETYNSASTDILLIKRKDPTNPKYQNAVKRKIPILKCEWVEESVKAGYSLAYEDFCFKSSSPRDSKHKKKENEANSSASDQSFDTQSDVSFNTTANSISTTATSVSTMQRVPSVASIRSNVLKERKTSIEFIKNFAVQQLKKLDNFLDGYTFYLKDYPEEIFAKMRRIITRCGGSSVDNLNQRFTHVLCYGDVNLKNLSKMLYEKDNCAVPVRAEWLVDCLTKMEPLQETDYIIDLSAYEVKRVPSSPFTKKTLSMLRIIAQQKKDEENTMMMPPPSKIETSSTTDERVVEFKQTLIETNHKKVKQPLTNTVKGKRSSEEDISVLYNNKRRKLFESS</sequence>
<dbReference type="EMBL" id="JADBJN010000001">
    <property type="protein sequence ID" value="KAG5680435.1"/>
    <property type="molecule type" value="Genomic_DNA"/>
</dbReference>
<feature type="region of interest" description="Disordered" evidence="2">
    <location>
        <begin position="310"/>
        <end position="338"/>
    </location>
</feature>
<feature type="domain" description="BRCT" evidence="3">
    <location>
        <begin position="216"/>
        <end position="307"/>
    </location>
</feature>
<dbReference type="OrthoDB" id="251770at2759"/>
<dbReference type="InterPro" id="IPR036420">
    <property type="entry name" value="BRCT_dom_sf"/>
</dbReference>
<dbReference type="CDD" id="cd00027">
    <property type="entry name" value="BRCT"/>
    <property type="match status" value="1"/>
</dbReference>
<name>A0A9J6CF80_POLVA</name>
<dbReference type="SMART" id="SM00292">
    <property type="entry name" value="BRCT"/>
    <property type="match status" value="3"/>
</dbReference>
<evidence type="ECO:0000313" key="4">
    <source>
        <dbReference type="EMBL" id="KAG5680435.1"/>
    </source>
</evidence>
<keyword evidence="5" id="KW-1185">Reference proteome</keyword>
<dbReference type="GO" id="GO:0033314">
    <property type="term" value="P:mitotic DNA replication checkpoint signaling"/>
    <property type="evidence" value="ECO:0007669"/>
    <property type="project" value="TreeGrafter"/>
</dbReference>
<dbReference type="SUPFAM" id="SSF52113">
    <property type="entry name" value="BRCT domain"/>
    <property type="match status" value="3"/>
</dbReference>
<dbReference type="PROSITE" id="PS50172">
    <property type="entry name" value="BRCT"/>
    <property type="match status" value="3"/>
</dbReference>
<dbReference type="AlphaFoldDB" id="A0A9J6CF80"/>
<dbReference type="Gene3D" id="3.40.50.10190">
    <property type="entry name" value="BRCT domain"/>
    <property type="match status" value="4"/>
</dbReference>
<keyword evidence="1" id="KW-0677">Repeat</keyword>
<dbReference type="Proteomes" id="UP001107558">
    <property type="component" value="Chromosome 1"/>
</dbReference>
<dbReference type="InterPro" id="IPR001357">
    <property type="entry name" value="BRCT_dom"/>
</dbReference>
<evidence type="ECO:0000313" key="5">
    <source>
        <dbReference type="Proteomes" id="UP001107558"/>
    </source>
</evidence>
<evidence type="ECO:0000259" key="3">
    <source>
        <dbReference type="PROSITE" id="PS50172"/>
    </source>
</evidence>
<dbReference type="PANTHER" id="PTHR13561">
    <property type="entry name" value="DNA REPLICATION REGULATOR DPB11-RELATED"/>
    <property type="match status" value="1"/>
</dbReference>
<protein>
    <recommendedName>
        <fullName evidence="3">BRCT domain-containing protein</fullName>
    </recommendedName>
</protein>
<accession>A0A9J6CF80</accession>
<gene>
    <name evidence="4" type="ORF">PVAND_009943</name>
</gene>
<proteinExistence type="predicted"/>
<reference evidence="4" key="1">
    <citation type="submission" date="2021-03" db="EMBL/GenBank/DDBJ databases">
        <title>Chromosome level genome of the anhydrobiotic midge Polypedilum vanderplanki.</title>
        <authorList>
            <person name="Yoshida Y."/>
            <person name="Kikawada T."/>
            <person name="Gusev O."/>
        </authorList>
    </citation>
    <scope>NUCLEOTIDE SEQUENCE</scope>
    <source>
        <strain evidence="4">NIAS01</strain>
        <tissue evidence="4">Whole body or cell culture</tissue>
    </source>
</reference>
<feature type="domain" description="BRCT" evidence="3">
    <location>
        <begin position="120"/>
        <end position="191"/>
    </location>
</feature>
<evidence type="ECO:0000256" key="2">
    <source>
        <dbReference type="SAM" id="MobiDB-lite"/>
    </source>
</evidence>
<dbReference type="Pfam" id="PF00533">
    <property type="entry name" value="BRCT"/>
    <property type="match status" value="2"/>
</dbReference>
<dbReference type="GO" id="GO:0007095">
    <property type="term" value="P:mitotic G2 DNA damage checkpoint signaling"/>
    <property type="evidence" value="ECO:0007669"/>
    <property type="project" value="TreeGrafter"/>
</dbReference>
<dbReference type="PANTHER" id="PTHR13561:SF20">
    <property type="entry name" value="DNA TOPOISOMERASE 2-BINDING PROTEIN 1"/>
    <property type="match status" value="1"/>
</dbReference>
<organism evidence="4 5">
    <name type="scientific">Polypedilum vanderplanki</name>
    <name type="common">Sleeping chironomid midge</name>
    <dbReference type="NCBI Taxonomy" id="319348"/>
    <lineage>
        <taxon>Eukaryota</taxon>
        <taxon>Metazoa</taxon>
        <taxon>Ecdysozoa</taxon>
        <taxon>Arthropoda</taxon>
        <taxon>Hexapoda</taxon>
        <taxon>Insecta</taxon>
        <taxon>Pterygota</taxon>
        <taxon>Neoptera</taxon>
        <taxon>Endopterygota</taxon>
        <taxon>Diptera</taxon>
        <taxon>Nematocera</taxon>
        <taxon>Chironomoidea</taxon>
        <taxon>Chironomidae</taxon>
        <taxon>Chironominae</taxon>
        <taxon>Polypedilum</taxon>
        <taxon>Polypedilum</taxon>
    </lineage>
</organism>
<feature type="compositionally biased region" description="Polar residues" evidence="2">
    <location>
        <begin position="324"/>
        <end position="338"/>
    </location>
</feature>
<evidence type="ECO:0000256" key="1">
    <source>
        <dbReference type="ARBA" id="ARBA00022737"/>
    </source>
</evidence>
<dbReference type="Pfam" id="PF16589">
    <property type="entry name" value="BRCT_2"/>
    <property type="match status" value="1"/>
</dbReference>